<dbReference type="EMBL" id="JBHSWW010000348">
    <property type="protein sequence ID" value="MFC6754723.1"/>
    <property type="molecule type" value="Genomic_DNA"/>
</dbReference>
<reference evidence="1 2" key="1">
    <citation type="journal article" date="2019" name="Int. J. Syst. Evol. Microbiol.">
        <title>The Global Catalogue of Microorganisms (GCM) 10K type strain sequencing project: providing services to taxonomists for standard genome sequencing and annotation.</title>
        <authorList>
            <consortium name="The Broad Institute Genomics Platform"/>
            <consortium name="The Broad Institute Genome Sequencing Center for Infectious Disease"/>
            <person name="Wu L."/>
            <person name="Ma J."/>
        </authorList>
    </citation>
    <scope>NUCLEOTIDE SEQUENCE [LARGE SCALE GENOMIC DNA]</scope>
    <source>
        <strain evidence="1 2">CGMCC 1.3239</strain>
    </source>
</reference>
<sequence length="92" mass="9471">DPPSALADAIADGVTTDPTGFDAVYALNLPAELQRPTVTLARALGATCLFTTLGFEQPVVAVEPKSLAGSTVFVVRPPDGDVQPTDHDVSPP</sequence>
<dbReference type="RefSeq" id="WP_379783411.1">
    <property type="nucleotide sequence ID" value="NZ_JBHSWW010000348.1"/>
</dbReference>
<dbReference type="Proteomes" id="UP001596442">
    <property type="component" value="Unassembled WGS sequence"/>
</dbReference>
<proteinExistence type="predicted"/>
<evidence type="ECO:0000313" key="2">
    <source>
        <dbReference type="Proteomes" id="UP001596442"/>
    </source>
</evidence>
<gene>
    <name evidence="1" type="ORF">ACFQEU_14840</name>
</gene>
<feature type="non-terminal residue" evidence="1">
    <location>
        <position position="1"/>
    </location>
</feature>
<comment type="caution">
    <text evidence="1">The sequence shown here is derived from an EMBL/GenBank/DDBJ whole genome shotgun (WGS) entry which is preliminary data.</text>
</comment>
<dbReference type="AlphaFoldDB" id="A0ABD5SGU7"/>
<dbReference type="Pfam" id="PF03686">
    <property type="entry name" value="UPF0146"/>
    <property type="match status" value="1"/>
</dbReference>
<protein>
    <submittedName>
        <fullName evidence="1">UPF0146 family protein</fullName>
    </submittedName>
</protein>
<evidence type="ECO:0000313" key="1">
    <source>
        <dbReference type="EMBL" id="MFC6754723.1"/>
    </source>
</evidence>
<name>A0ABD5SGU7_9EURY</name>
<accession>A0ABD5SGU7</accession>
<keyword evidence="2" id="KW-1185">Reference proteome</keyword>
<dbReference type="InterPro" id="IPR005353">
    <property type="entry name" value="UPF0146"/>
</dbReference>
<organism evidence="1 2">
    <name type="scientific">Halorubrum tibetense</name>
    <dbReference type="NCBI Taxonomy" id="175631"/>
    <lineage>
        <taxon>Archaea</taxon>
        <taxon>Methanobacteriati</taxon>
        <taxon>Methanobacteriota</taxon>
        <taxon>Stenosarchaea group</taxon>
        <taxon>Halobacteria</taxon>
        <taxon>Halobacteriales</taxon>
        <taxon>Haloferacaceae</taxon>
        <taxon>Halorubrum</taxon>
    </lineage>
</organism>